<dbReference type="InParanoid" id="A0A4R6QHL3"/>
<dbReference type="FunFam" id="3.30.70.270:FF:000001">
    <property type="entry name" value="Diguanylate cyclase domain protein"/>
    <property type="match status" value="1"/>
</dbReference>
<dbReference type="PROSITE" id="PS50887">
    <property type="entry name" value="GGDEF"/>
    <property type="match status" value="1"/>
</dbReference>
<feature type="domain" description="Response regulatory" evidence="4">
    <location>
        <begin position="10"/>
        <end position="125"/>
    </location>
</feature>
<dbReference type="CDD" id="cd01949">
    <property type="entry name" value="GGDEF"/>
    <property type="match status" value="1"/>
</dbReference>
<protein>
    <recommendedName>
        <fullName evidence="1">diguanylate cyclase</fullName>
        <ecNumber evidence="1">2.7.7.65</ecNumber>
    </recommendedName>
</protein>
<dbReference type="InterPro" id="IPR001789">
    <property type="entry name" value="Sig_transdc_resp-reg_receiver"/>
</dbReference>
<dbReference type="EMBL" id="SNXS01000009">
    <property type="protein sequence ID" value="TDP62022.1"/>
    <property type="molecule type" value="Genomic_DNA"/>
</dbReference>
<evidence type="ECO:0000313" key="7">
    <source>
        <dbReference type="Proteomes" id="UP000295361"/>
    </source>
</evidence>
<dbReference type="Gene3D" id="3.40.50.2300">
    <property type="match status" value="1"/>
</dbReference>
<dbReference type="PANTHER" id="PTHR45138">
    <property type="entry name" value="REGULATORY COMPONENTS OF SENSORY TRANSDUCTION SYSTEM"/>
    <property type="match status" value="1"/>
</dbReference>
<dbReference type="PROSITE" id="PS50110">
    <property type="entry name" value="RESPONSE_REGULATORY"/>
    <property type="match status" value="1"/>
</dbReference>
<dbReference type="GO" id="GO:0005886">
    <property type="term" value="C:plasma membrane"/>
    <property type="evidence" value="ECO:0007669"/>
    <property type="project" value="TreeGrafter"/>
</dbReference>
<keyword evidence="3" id="KW-0597">Phosphoprotein</keyword>
<evidence type="ECO:0000256" key="2">
    <source>
        <dbReference type="ARBA" id="ARBA00034247"/>
    </source>
</evidence>
<dbReference type="InterPro" id="IPR029787">
    <property type="entry name" value="Nucleotide_cyclase"/>
</dbReference>
<name>A0A4R6QHL3_9BURK</name>
<feature type="modified residue" description="4-aspartylphosphate" evidence="3">
    <location>
        <position position="58"/>
    </location>
</feature>
<dbReference type="InterPro" id="IPR050469">
    <property type="entry name" value="Diguanylate_Cyclase"/>
</dbReference>
<reference evidence="6 7" key="1">
    <citation type="submission" date="2019-03" db="EMBL/GenBank/DDBJ databases">
        <title>Genomic Encyclopedia of Type Strains, Phase IV (KMG-IV): sequencing the most valuable type-strain genomes for metagenomic binning, comparative biology and taxonomic classification.</title>
        <authorList>
            <person name="Goeker M."/>
        </authorList>
    </citation>
    <scope>NUCLEOTIDE SEQUENCE [LARGE SCALE GENOMIC DNA]</scope>
    <source>
        <strain evidence="6 7">DSM 16998</strain>
    </source>
</reference>
<accession>A0A4R6QHL3</accession>
<proteinExistence type="predicted"/>
<dbReference type="Proteomes" id="UP000295361">
    <property type="component" value="Unassembled WGS sequence"/>
</dbReference>
<dbReference type="InterPro" id="IPR011006">
    <property type="entry name" value="CheY-like_superfamily"/>
</dbReference>
<dbReference type="SMART" id="SM00448">
    <property type="entry name" value="REC"/>
    <property type="match status" value="1"/>
</dbReference>
<sequence>MNDTAAPPATLLLVDDDPSIIQAASRLLSDFGRCRFARSAVDALRLLRNEPVDLVLLDAEMPEMGGLEMLGLMQNSSELAEIPVVLLTSHRDEATEEAAFAAGAVDFLSKPIRPGVLKARVNTQLRLSRALAEVRRLSRTDTLTGLANRRAMQERLEREVLRADRLRTPTSVLMIDVDHFKAFNDLYGHVAGDLALIKVAECMRKAASRANDFCARWGGEEFVVLLPDTDSDGAMAVASHMHRALAELAHPHEASQQGCLSTSIGVATLVALSSQQPIESVAHSLQDRVEHLLGRADAALYRAKSAGRSRSELAST</sequence>
<dbReference type="NCBIfam" id="TIGR00254">
    <property type="entry name" value="GGDEF"/>
    <property type="match status" value="1"/>
</dbReference>
<comment type="catalytic activity">
    <reaction evidence="2">
        <text>2 GTP = 3',3'-c-di-GMP + 2 diphosphate</text>
        <dbReference type="Rhea" id="RHEA:24898"/>
        <dbReference type="ChEBI" id="CHEBI:33019"/>
        <dbReference type="ChEBI" id="CHEBI:37565"/>
        <dbReference type="ChEBI" id="CHEBI:58805"/>
        <dbReference type="EC" id="2.7.7.65"/>
    </reaction>
</comment>
<evidence type="ECO:0000313" key="6">
    <source>
        <dbReference type="EMBL" id="TDP62022.1"/>
    </source>
</evidence>
<evidence type="ECO:0000256" key="3">
    <source>
        <dbReference type="PROSITE-ProRule" id="PRU00169"/>
    </source>
</evidence>
<evidence type="ECO:0000259" key="4">
    <source>
        <dbReference type="PROSITE" id="PS50110"/>
    </source>
</evidence>
<dbReference type="Pfam" id="PF00990">
    <property type="entry name" value="GGDEF"/>
    <property type="match status" value="1"/>
</dbReference>
<dbReference type="EC" id="2.7.7.65" evidence="1"/>
<dbReference type="AlphaFoldDB" id="A0A4R6QHL3"/>
<keyword evidence="7" id="KW-1185">Reference proteome</keyword>
<dbReference type="SMART" id="SM00267">
    <property type="entry name" value="GGDEF"/>
    <property type="match status" value="1"/>
</dbReference>
<dbReference type="SUPFAM" id="SSF52172">
    <property type="entry name" value="CheY-like"/>
    <property type="match status" value="1"/>
</dbReference>
<dbReference type="Pfam" id="PF00072">
    <property type="entry name" value="Response_reg"/>
    <property type="match status" value="1"/>
</dbReference>
<dbReference type="GO" id="GO:0052621">
    <property type="term" value="F:diguanylate cyclase activity"/>
    <property type="evidence" value="ECO:0007669"/>
    <property type="project" value="UniProtKB-EC"/>
</dbReference>
<dbReference type="GO" id="GO:1902201">
    <property type="term" value="P:negative regulation of bacterial-type flagellum-dependent cell motility"/>
    <property type="evidence" value="ECO:0007669"/>
    <property type="project" value="TreeGrafter"/>
</dbReference>
<comment type="caution">
    <text evidence="6">The sequence shown here is derived from an EMBL/GenBank/DDBJ whole genome shotgun (WGS) entry which is preliminary data.</text>
</comment>
<dbReference type="FunCoup" id="A0A4R6QHL3">
    <property type="interactions" value="136"/>
</dbReference>
<organism evidence="6 7">
    <name type="scientific">Roseateles toxinivorans</name>
    <dbReference type="NCBI Taxonomy" id="270368"/>
    <lineage>
        <taxon>Bacteria</taxon>
        <taxon>Pseudomonadati</taxon>
        <taxon>Pseudomonadota</taxon>
        <taxon>Betaproteobacteria</taxon>
        <taxon>Burkholderiales</taxon>
        <taxon>Sphaerotilaceae</taxon>
        <taxon>Roseateles</taxon>
    </lineage>
</organism>
<dbReference type="InterPro" id="IPR043128">
    <property type="entry name" value="Rev_trsase/Diguanyl_cyclase"/>
</dbReference>
<evidence type="ECO:0000259" key="5">
    <source>
        <dbReference type="PROSITE" id="PS50887"/>
    </source>
</evidence>
<dbReference type="GO" id="GO:0043709">
    <property type="term" value="P:cell adhesion involved in single-species biofilm formation"/>
    <property type="evidence" value="ECO:0007669"/>
    <property type="project" value="TreeGrafter"/>
</dbReference>
<gene>
    <name evidence="6" type="ORF">DES47_1092</name>
</gene>
<evidence type="ECO:0000256" key="1">
    <source>
        <dbReference type="ARBA" id="ARBA00012528"/>
    </source>
</evidence>
<dbReference type="SUPFAM" id="SSF55073">
    <property type="entry name" value="Nucleotide cyclase"/>
    <property type="match status" value="1"/>
</dbReference>
<dbReference type="GO" id="GO:0000160">
    <property type="term" value="P:phosphorelay signal transduction system"/>
    <property type="evidence" value="ECO:0007669"/>
    <property type="project" value="InterPro"/>
</dbReference>
<feature type="domain" description="GGDEF" evidence="5">
    <location>
        <begin position="168"/>
        <end position="316"/>
    </location>
</feature>
<dbReference type="PANTHER" id="PTHR45138:SF9">
    <property type="entry name" value="DIGUANYLATE CYCLASE DGCM-RELATED"/>
    <property type="match status" value="1"/>
</dbReference>
<dbReference type="RefSeq" id="WP_166652133.1">
    <property type="nucleotide sequence ID" value="NZ_SNXS01000009.1"/>
</dbReference>
<dbReference type="InterPro" id="IPR000160">
    <property type="entry name" value="GGDEF_dom"/>
</dbReference>
<dbReference type="CDD" id="cd00156">
    <property type="entry name" value="REC"/>
    <property type="match status" value="1"/>
</dbReference>
<dbReference type="Gene3D" id="3.30.70.270">
    <property type="match status" value="1"/>
</dbReference>